<sequence length="154" mass="17199">SGVGVNPECLEAYQELKLGKKTKYIIFTLNKDNTEIVVEKKSPLTSTYDDFLADLPEGECRWAVYDFDFEKEDGGKRSKITFYSWSPDDSKVKQKMLFASSKDALRRSLVGIAAEIQGTDYSEVAHENGTFTSGDVCSCLRGMLIASLRAWCSP</sequence>
<dbReference type="AlphaFoldDB" id="A0A1Y2J3J2"/>
<dbReference type="GO" id="GO:0016363">
    <property type="term" value="C:nuclear matrix"/>
    <property type="evidence" value="ECO:0007669"/>
    <property type="project" value="UniProtKB-SubCell"/>
</dbReference>
<evidence type="ECO:0000313" key="8">
    <source>
        <dbReference type="Proteomes" id="UP000193067"/>
    </source>
</evidence>
<gene>
    <name evidence="7" type="ORF">PYCCODRAFT_1358749</name>
</gene>
<dbReference type="EMBL" id="KZ084088">
    <property type="protein sequence ID" value="OSD07453.1"/>
    <property type="molecule type" value="Genomic_DNA"/>
</dbReference>
<dbReference type="GO" id="GO:0015629">
    <property type="term" value="C:actin cytoskeleton"/>
    <property type="evidence" value="ECO:0007669"/>
    <property type="project" value="InterPro"/>
</dbReference>
<dbReference type="SUPFAM" id="SSF55753">
    <property type="entry name" value="Actin depolymerizing proteins"/>
    <property type="match status" value="1"/>
</dbReference>
<dbReference type="Pfam" id="PF00241">
    <property type="entry name" value="Cofilin_ADF"/>
    <property type="match status" value="1"/>
</dbReference>
<dbReference type="SMART" id="SM00102">
    <property type="entry name" value="ADF"/>
    <property type="match status" value="1"/>
</dbReference>
<dbReference type="InterPro" id="IPR029006">
    <property type="entry name" value="ADF-H/Gelsolin-like_dom_sf"/>
</dbReference>
<dbReference type="PROSITE" id="PS51263">
    <property type="entry name" value="ADF_H"/>
    <property type="match status" value="1"/>
</dbReference>
<evidence type="ECO:0000313" key="7">
    <source>
        <dbReference type="EMBL" id="OSD07453.1"/>
    </source>
</evidence>
<dbReference type="InterPro" id="IPR017904">
    <property type="entry name" value="ADF/Cofilin"/>
</dbReference>
<feature type="non-terminal residue" evidence="7">
    <location>
        <position position="1"/>
    </location>
</feature>
<dbReference type="OrthoDB" id="10249245at2759"/>
<organism evidence="7 8">
    <name type="scientific">Trametes coccinea (strain BRFM310)</name>
    <name type="common">Pycnoporus coccineus</name>
    <dbReference type="NCBI Taxonomy" id="1353009"/>
    <lineage>
        <taxon>Eukaryota</taxon>
        <taxon>Fungi</taxon>
        <taxon>Dikarya</taxon>
        <taxon>Basidiomycota</taxon>
        <taxon>Agaricomycotina</taxon>
        <taxon>Agaricomycetes</taxon>
        <taxon>Polyporales</taxon>
        <taxon>Polyporaceae</taxon>
        <taxon>Trametes</taxon>
    </lineage>
</organism>
<reference evidence="7 8" key="1">
    <citation type="journal article" date="2015" name="Biotechnol. Biofuels">
        <title>Enhanced degradation of softwood versus hardwood by the white-rot fungus Pycnoporus coccineus.</title>
        <authorList>
            <person name="Couturier M."/>
            <person name="Navarro D."/>
            <person name="Chevret D."/>
            <person name="Henrissat B."/>
            <person name="Piumi F."/>
            <person name="Ruiz-Duenas F.J."/>
            <person name="Martinez A.T."/>
            <person name="Grigoriev I.V."/>
            <person name="Riley R."/>
            <person name="Lipzen A."/>
            <person name="Berrin J.G."/>
            <person name="Master E.R."/>
            <person name="Rosso M.N."/>
        </authorList>
    </citation>
    <scope>NUCLEOTIDE SEQUENCE [LARGE SCALE GENOMIC DNA]</scope>
    <source>
        <strain evidence="7 8">BRFM310</strain>
    </source>
</reference>
<evidence type="ECO:0000256" key="3">
    <source>
        <dbReference type="ARBA" id="ARBA00015630"/>
    </source>
</evidence>
<dbReference type="Gene3D" id="3.40.20.10">
    <property type="entry name" value="Severin"/>
    <property type="match status" value="1"/>
</dbReference>
<keyword evidence="8" id="KW-1185">Reference proteome</keyword>
<dbReference type="InterPro" id="IPR002108">
    <property type="entry name" value="ADF-H"/>
</dbReference>
<dbReference type="Proteomes" id="UP000193067">
    <property type="component" value="Unassembled WGS sequence"/>
</dbReference>
<evidence type="ECO:0000259" key="6">
    <source>
        <dbReference type="PROSITE" id="PS51263"/>
    </source>
</evidence>
<keyword evidence="4" id="KW-0009">Actin-binding</keyword>
<evidence type="ECO:0000256" key="5">
    <source>
        <dbReference type="ARBA" id="ARBA00032427"/>
    </source>
</evidence>
<evidence type="ECO:0000256" key="4">
    <source>
        <dbReference type="ARBA" id="ARBA00023203"/>
    </source>
</evidence>
<dbReference type="GO" id="GO:0030042">
    <property type="term" value="P:actin filament depolymerization"/>
    <property type="evidence" value="ECO:0007669"/>
    <property type="project" value="InterPro"/>
</dbReference>
<accession>A0A1Y2J3J2</accession>
<comment type="subcellular location">
    <subcellularLocation>
        <location evidence="1">Nucleus matrix</location>
    </subcellularLocation>
</comment>
<dbReference type="STRING" id="1353009.A0A1Y2J3J2"/>
<dbReference type="CDD" id="cd11286">
    <property type="entry name" value="ADF_cofilin_like"/>
    <property type="match status" value="1"/>
</dbReference>
<dbReference type="GO" id="GO:0003779">
    <property type="term" value="F:actin binding"/>
    <property type="evidence" value="ECO:0007669"/>
    <property type="project" value="UniProtKB-KW"/>
</dbReference>
<comment type="similarity">
    <text evidence="2">Belongs to the actin-binding proteins ADF family.</text>
</comment>
<protein>
    <recommendedName>
        <fullName evidence="3">Cofilin</fullName>
    </recommendedName>
    <alternativeName>
        <fullName evidence="5">Actin-depolymerizing factor 1</fullName>
    </alternativeName>
</protein>
<name>A0A1Y2J3J2_TRAC3</name>
<evidence type="ECO:0000256" key="1">
    <source>
        <dbReference type="ARBA" id="ARBA00004109"/>
    </source>
</evidence>
<proteinExistence type="inferred from homology"/>
<dbReference type="PANTHER" id="PTHR11913">
    <property type="entry name" value="COFILIN-RELATED"/>
    <property type="match status" value="1"/>
</dbReference>
<feature type="domain" description="ADF-H" evidence="6">
    <location>
        <begin position="2"/>
        <end position="134"/>
    </location>
</feature>
<evidence type="ECO:0000256" key="2">
    <source>
        <dbReference type="ARBA" id="ARBA00006844"/>
    </source>
</evidence>